<feature type="chain" id="PRO_5032536482" evidence="9">
    <location>
        <begin position="33"/>
        <end position="680"/>
    </location>
</feature>
<dbReference type="SUPFAM" id="SSF51126">
    <property type="entry name" value="Pectin lyase-like"/>
    <property type="match status" value="1"/>
</dbReference>
<dbReference type="Pfam" id="PF13229">
    <property type="entry name" value="Beta_helix"/>
    <property type="match status" value="1"/>
</dbReference>
<evidence type="ECO:0000256" key="9">
    <source>
        <dbReference type="SAM" id="SignalP"/>
    </source>
</evidence>
<dbReference type="SMART" id="SM00710">
    <property type="entry name" value="PbH1"/>
    <property type="match status" value="5"/>
</dbReference>
<dbReference type="Gene3D" id="2.160.20.10">
    <property type="entry name" value="Single-stranded right-handed beta-helix, Pectin lyase-like"/>
    <property type="match status" value="1"/>
</dbReference>
<dbReference type="PANTHER" id="PTHR40088">
    <property type="entry name" value="PECTATE LYASE (EUROFUNG)"/>
    <property type="match status" value="1"/>
</dbReference>
<feature type="domain" description="DUF1565" evidence="10">
    <location>
        <begin position="40"/>
        <end position="78"/>
    </location>
</feature>
<dbReference type="AlphaFoldDB" id="A0A848LHY9"/>
<dbReference type="InterPro" id="IPR039448">
    <property type="entry name" value="Beta_helix"/>
</dbReference>
<evidence type="ECO:0000256" key="4">
    <source>
        <dbReference type="ARBA" id="ARBA00022723"/>
    </source>
</evidence>
<dbReference type="InterPro" id="IPR006626">
    <property type="entry name" value="PbH1"/>
</dbReference>
<comment type="subcellular location">
    <subcellularLocation>
        <location evidence="2">Secreted</location>
    </subcellularLocation>
</comment>
<dbReference type="InterPro" id="IPR011050">
    <property type="entry name" value="Pectin_lyase_fold/virulence"/>
</dbReference>
<organism evidence="12 13">
    <name type="scientific">Pyxidicoccus fallax</name>
    <dbReference type="NCBI Taxonomy" id="394095"/>
    <lineage>
        <taxon>Bacteria</taxon>
        <taxon>Pseudomonadati</taxon>
        <taxon>Myxococcota</taxon>
        <taxon>Myxococcia</taxon>
        <taxon>Myxococcales</taxon>
        <taxon>Cystobacterineae</taxon>
        <taxon>Myxococcaceae</taxon>
        <taxon>Pyxidicoccus</taxon>
    </lineage>
</organism>
<dbReference type="EMBL" id="JABBJJ010000078">
    <property type="protein sequence ID" value="NMO16778.1"/>
    <property type="molecule type" value="Genomic_DNA"/>
</dbReference>
<gene>
    <name evidence="12" type="ORF">HG543_18200</name>
</gene>
<dbReference type="InterPro" id="IPR052052">
    <property type="entry name" value="Polysaccharide_Lyase_9"/>
</dbReference>
<reference evidence="12 13" key="1">
    <citation type="submission" date="2020-04" db="EMBL/GenBank/DDBJ databases">
        <title>Draft genome of Pyxidicoccus fallax type strain.</title>
        <authorList>
            <person name="Whitworth D.E."/>
        </authorList>
    </citation>
    <scope>NUCLEOTIDE SEQUENCE [LARGE SCALE GENOMIC DNA]</scope>
    <source>
        <strain evidence="12 13">DSM 14698</strain>
    </source>
</reference>
<evidence type="ECO:0000313" key="13">
    <source>
        <dbReference type="Proteomes" id="UP000518300"/>
    </source>
</evidence>
<evidence type="ECO:0000256" key="2">
    <source>
        <dbReference type="ARBA" id="ARBA00004613"/>
    </source>
</evidence>
<keyword evidence="5 9" id="KW-0732">Signal</keyword>
<comment type="cofactor">
    <cofactor evidence="1">
        <name>Ca(2+)</name>
        <dbReference type="ChEBI" id="CHEBI:29108"/>
    </cofactor>
</comment>
<comment type="similarity">
    <text evidence="8">Belongs to the polysaccharide lyase 9 family.</text>
</comment>
<dbReference type="GO" id="GO:0016837">
    <property type="term" value="F:carbon-oxygen lyase activity, acting on polysaccharides"/>
    <property type="evidence" value="ECO:0007669"/>
    <property type="project" value="TreeGrafter"/>
</dbReference>
<feature type="signal peptide" evidence="9">
    <location>
        <begin position="1"/>
        <end position="32"/>
    </location>
</feature>
<evidence type="ECO:0000256" key="5">
    <source>
        <dbReference type="ARBA" id="ARBA00022729"/>
    </source>
</evidence>
<dbReference type="PANTHER" id="PTHR40088:SF1">
    <property type="entry name" value="PECTATE LYASE PEL9"/>
    <property type="match status" value="1"/>
</dbReference>
<dbReference type="InterPro" id="IPR011459">
    <property type="entry name" value="DUF1565"/>
</dbReference>
<evidence type="ECO:0000259" key="11">
    <source>
        <dbReference type="Pfam" id="PF13229"/>
    </source>
</evidence>
<name>A0A848LHY9_9BACT</name>
<dbReference type="InterPro" id="IPR012334">
    <property type="entry name" value="Pectin_lyas_fold"/>
</dbReference>
<keyword evidence="3" id="KW-0964">Secreted</keyword>
<keyword evidence="4" id="KW-0479">Metal-binding</keyword>
<evidence type="ECO:0000256" key="8">
    <source>
        <dbReference type="ARBA" id="ARBA00038263"/>
    </source>
</evidence>
<dbReference type="GO" id="GO:0005576">
    <property type="term" value="C:extracellular region"/>
    <property type="evidence" value="ECO:0007669"/>
    <property type="project" value="UniProtKB-SubCell"/>
</dbReference>
<evidence type="ECO:0000256" key="6">
    <source>
        <dbReference type="ARBA" id="ARBA00022837"/>
    </source>
</evidence>
<dbReference type="GO" id="GO:0046872">
    <property type="term" value="F:metal ion binding"/>
    <property type="evidence" value="ECO:0007669"/>
    <property type="project" value="UniProtKB-KW"/>
</dbReference>
<keyword evidence="6" id="KW-0106">Calcium</keyword>
<dbReference type="Gene3D" id="2.60.120.260">
    <property type="entry name" value="Galactose-binding domain-like"/>
    <property type="match status" value="1"/>
</dbReference>
<keyword evidence="7" id="KW-0456">Lyase</keyword>
<evidence type="ECO:0000256" key="7">
    <source>
        <dbReference type="ARBA" id="ARBA00023239"/>
    </source>
</evidence>
<proteinExistence type="inferred from homology"/>
<sequence length="680" mass="71880">MHIIDHFGKEPRRGSALIACLCLMVFSTPAAATDIHVATTGNDTAGDGSSGSPFRTILKASQVATPGATIHVAPGTYSGGFMTTKSGMAGARIRYVSDTDAATGARARIVPPNSTATTGSIWENRGAYVDIEGFEFDGTGTKMPNGLINQGSYVTIKNNHVHHIVHGPGQLCNGAGGSGINIHDYDIPGLMTGTVVTGNRVHDIGYTCDKIQNIYISTRATVTNNVSYNNPGGAGIHLWHDARYVTIANNTVANTWMGIIVGGGNYYETNGPADYVDVSNNIVYDNDYGISLQGQTGTHNTYTNNLVYQNSIYHFSPGAVHTGTVIATPQFVNYAERDFHLAPGSPAIDRGSPTFAPSVDLDGNARPAGPAYDIGAYEYGASSPSGQTLTFWEKDSEAGTTSGYWYKQALVDGVVVWESDVTADGTAWQSHSVRIHPAGSHFELQFRLVSKAGVSNYPISFNVDDVAINGATLVNADFESTTGWTYAENRAAFTGAYDTAFHGGAKSYKLSYPGATASTAGDNSSISQTVSTRKTLTFWEKDSEAGTTAGYWFKQALIDGVVVWESDVTADGTAWQSHTVTIAPASPSFVLQFRLISKAGVSNYPISVNIDDVAIDGVTVTNADFETATGWTYTENKAAFTGSYDTAAPHGGTASYKLFYPGATSSAAGDNSALSQTLAN</sequence>
<evidence type="ECO:0000256" key="3">
    <source>
        <dbReference type="ARBA" id="ARBA00022525"/>
    </source>
</evidence>
<dbReference type="RefSeq" id="WP_169346065.1">
    <property type="nucleotide sequence ID" value="NZ_JABBJJ010000078.1"/>
</dbReference>
<accession>A0A848LHY9</accession>
<evidence type="ECO:0000256" key="1">
    <source>
        <dbReference type="ARBA" id="ARBA00001913"/>
    </source>
</evidence>
<dbReference type="Pfam" id="PF07602">
    <property type="entry name" value="DUF1565"/>
    <property type="match status" value="1"/>
</dbReference>
<evidence type="ECO:0000259" key="10">
    <source>
        <dbReference type="Pfam" id="PF07602"/>
    </source>
</evidence>
<dbReference type="InterPro" id="IPR059226">
    <property type="entry name" value="Choice_anch_Q_dom"/>
</dbReference>
<dbReference type="NCBIfam" id="NF041518">
    <property type="entry name" value="choice_anch_Q"/>
    <property type="match status" value="1"/>
</dbReference>
<keyword evidence="13" id="KW-1185">Reference proteome</keyword>
<dbReference type="Proteomes" id="UP000518300">
    <property type="component" value="Unassembled WGS sequence"/>
</dbReference>
<evidence type="ECO:0000313" key="12">
    <source>
        <dbReference type="EMBL" id="NMO16778.1"/>
    </source>
</evidence>
<comment type="caution">
    <text evidence="12">The sequence shown here is derived from an EMBL/GenBank/DDBJ whole genome shotgun (WGS) entry which is preliminary data.</text>
</comment>
<protein>
    <submittedName>
        <fullName evidence="12">DUF1565 domain-containing protein</fullName>
    </submittedName>
</protein>
<feature type="domain" description="Right handed beta helix" evidence="11">
    <location>
        <begin position="148"/>
        <end position="313"/>
    </location>
</feature>